<evidence type="ECO:0000313" key="13">
    <source>
        <dbReference type="Proteomes" id="UP000308707"/>
    </source>
</evidence>
<dbReference type="NCBIfam" id="TIGR01179">
    <property type="entry name" value="galE"/>
    <property type="match status" value="1"/>
</dbReference>
<comment type="caution">
    <text evidence="12">The sequence shown here is derived from an EMBL/GenBank/DDBJ whole genome shotgun (WGS) entry which is preliminary data.</text>
</comment>
<comment type="cofactor">
    <cofactor evidence="2 10">
        <name>NAD(+)</name>
        <dbReference type="ChEBI" id="CHEBI:57540"/>
    </cofactor>
</comment>
<keyword evidence="7 10" id="KW-0520">NAD</keyword>
<evidence type="ECO:0000256" key="10">
    <source>
        <dbReference type="RuleBase" id="RU366046"/>
    </source>
</evidence>
<keyword evidence="13" id="KW-1185">Reference proteome</keyword>
<keyword evidence="9 10" id="KW-0119">Carbohydrate metabolism</keyword>
<dbReference type="RefSeq" id="WP_137268140.1">
    <property type="nucleotide sequence ID" value="NZ_SZUA01000003.1"/>
</dbReference>
<dbReference type="PANTHER" id="PTHR43725">
    <property type="entry name" value="UDP-GLUCOSE 4-EPIMERASE"/>
    <property type="match status" value="1"/>
</dbReference>
<protein>
    <recommendedName>
        <fullName evidence="6 10">UDP-glucose 4-epimerase</fullName>
        <ecNumber evidence="5 10">5.1.3.2</ecNumber>
    </recommendedName>
</protein>
<dbReference type="InterPro" id="IPR001509">
    <property type="entry name" value="Epimerase_deHydtase"/>
</dbReference>
<reference evidence="12 13" key="1">
    <citation type="submission" date="2019-04" db="EMBL/GenBank/DDBJ databases">
        <title>Reference strain of H23.</title>
        <authorList>
            <person name="Luo X."/>
        </authorList>
    </citation>
    <scope>NUCLEOTIDE SEQUENCE [LARGE SCALE GENOMIC DNA]</scope>
    <source>
        <strain evidence="12 13">H23</strain>
    </source>
</reference>
<organism evidence="12 13">
    <name type="scientific">Luteimonas gilva</name>
    <dbReference type="NCBI Taxonomy" id="2572684"/>
    <lineage>
        <taxon>Bacteria</taxon>
        <taxon>Pseudomonadati</taxon>
        <taxon>Pseudomonadota</taxon>
        <taxon>Gammaproteobacteria</taxon>
        <taxon>Lysobacterales</taxon>
        <taxon>Lysobacteraceae</taxon>
        <taxon>Luteimonas</taxon>
    </lineage>
</organism>
<dbReference type="GO" id="GO:0003978">
    <property type="term" value="F:UDP-glucose 4-epimerase activity"/>
    <property type="evidence" value="ECO:0007669"/>
    <property type="project" value="UniProtKB-UniRule"/>
</dbReference>
<evidence type="ECO:0000256" key="6">
    <source>
        <dbReference type="ARBA" id="ARBA00018569"/>
    </source>
</evidence>
<dbReference type="Gene3D" id="3.40.50.720">
    <property type="entry name" value="NAD(P)-binding Rossmann-like Domain"/>
    <property type="match status" value="1"/>
</dbReference>
<dbReference type="Gene3D" id="3.90.25.10">
    <property type="entry name" value="UDP-galactose 4-epimerase, domain 1"/>
    <property type="match status" value="1"/>
</dbReference>
<evidence type="ECO:0000256" key="2">
    <source>
        <dbReference type="ARBA" id="ARBA00001911"/>
    </source>
</evidence>
<evidence type="ECO:0000256" key="4">
    <source>
        <dbReference type="ARBA" id="ARBA00007637"/>
    </source>
</evidence>
<dbReference type="AlphaFoldDB" id="A0A4U5JPG2"/>
<evidence type="ECO:0000256" key="5">
    <source>
        <dbReference type="ARBA" id="ARBA00013189"/>
    </source>
</evidence>
<comment type="catalytic activity">
    <reaction evidence="1 10">
        <text>UDP-alpha-D-glucose = UDP-alpha-D-galactose</text>
        <dbReference type="Rhea" id="RHEA:22168"/>
        <dbReference type="ChEBI" id="CHEBI:58885"/>
        <dbReference type="ChEBI" id="CHEBI:66914"/>
        <dbReference type="EC" id="5.1.3.2"/>
    </reaction>
</comment>
<dbReference type="Proteomes" id="UP000308707">
    <property type="component" value="Unassembled WGS sequence"/>
</dbReference>
<dbReference type="PANTHER" id="PTHR43725:SF53">
    <property type="entry name" value="UDP-ARABINOSE 4-EPIMERASE 1"/>
    <property type="match status" value="1"/>
</dbReference>
<proteinExistence type="inferred from homology"/>
<dbReference type="OrthoDB" id="9803010at2"/>
<dbReference type="EC" id="5.1.3.2" evidence="5 10"/>
<evidence type="ECO:0000256" key="7">
    <source>
        <dbReference type="ARBA" id="ARBA00023027"/>
    </source>
</evidence>
<evidence type="ECO:0000259" key="11">
    <source>
        <dbReference type="Pfam" id="PF01370"/>
    </source>
</evidence>
<comment type="similarity">
    <text evidence="4 10">Belongs to the NAD(P)-dependent epimerase/dehydratase family.</text>
</comment>
<dbReference type="EMBL" id="SZUA01000003">
    <property type="protein sequence ID" value="TKR29737.1"/>
    <property type="molecule type" value="Genomic_DNA"/>
</dbReference>
<evidence type="ECO:0000313" key="12">
    <source>
        <dbReference type="EMBL" id="TKR29737.1"/>
    </source>
</evidence>
<dbReference type="CDD" id="cd05247">
    <property type="entry name" value="UDP_G4E_1_SDR_e"/>
    <property type="match status" value="1"/>
</dbReference>
<gene>
    <name evidence="12" type="primary">galE</name>
    <name evidence="12" type="ORF">FCE95_16595</name>
</gene>
<evidence type="ECO:0000256" key="8">
    <source>
        <dbReference type="ARBA" id="ARBA00023235"/>
    </source>
</evidence>
<dbReference type="InterPro" id="IPR005886">
    <property type="entry name" value="UDP_G4E"/>
</dbReference>
<name>A0A4U5JPG2_9GAMM</name>
<dbReference type="UniPathway" id="UPA00214"/>
<evidence type="ECO:0000256" key="3">
    <source>
        <dbReference type="ARBA" id="ARBA00004947"/>
    </source>
</evidence>
<evidence type="ECO:0000256" key="1">
    <source>
        <dbReference type="ARBA" id="ARBA00000083"/>
    </source>
</evidence>
<keyword evidence="8 10" id="KW-0413">Isomerase</keyword>
<dbReference type="InterPro" id="IPR036291">
    <property type="entry name" value="NAD(P)-bd_dom_sf"/>
</dbReference>
<dbReference type="SUPFAM" id="SSF51735">
    <property type="entry name" value="NAD(P)-binding Rossmann-fold domains"/>
    <property type="match status" value="1"/>
</dbReference>
<evidence type="ECO:0000256" key="9">
    <source>
        <dbReference type="ARBA" id="ARBA00023277"/>
    </source>
</evidence>
<dbReference type="GO" id="GO:0006012">
    <property type="term" value="P:galactose metabolic process"/>
    <property type="evidence" value="ECO:0007669"/>
    <property type="project" value="UniProtKB-UniPathway"/>
</dbReference>
<comment type="pathway">
    <text evidence="3 10">Carbohydrate metabolism; galactose metabolism.</text>
</comment>
<comment type="subunit">
    <text evidence="10">Homodimer.</text>
</comment>
<accession>A0A4U5JPG2</accession>
<dbReference type="Pfam" id="PF01370">
    <property type="entry name" value="Epimerase"/>
    <property type="match status" value="1"/>
</dbReference>
<feature type="domain" description="NAD-dependent epimerase/dehydratase" evidence="11">
    <location>
        <begin position="3"/>
        <end position="251"/>
    </location>
</feature>
<sequence length="324" mass="34371">MKILVCGGAGYIGSHMVRRLIAAGHEPVVYDNLSTGHAEAIGDAAFVHADVLDASALRQVFAANAFDAVMHFCARSLVAESVADPYAYYSNNVAGTLQLLAAMRESGVDRIVFSSTAAVYGQPHSDSIDENHPTAPINPYGRSKLMAETILADAANAYGLRSVALRYFNAAGASADASLGESHEPETHLIPNALRAAAGSGPGLKVFGDDYATPDGSCVRDYVHVDDIADAHLLALEHLRSRAGSHVFNLGSDRGFSVFEVVAAAAAAAGRAIPYEVAGRRPGDPSRLVADSGKARRELGWRPRHPDIAGIVDSAWRWHRSPQY</sequence>